<keyword evidence="4" id="KW-1185">Reference proteome</keyword>
<protein>
    <submittedName>
        <fullName evidence="3">Uncharacterized protein</fullName>
    </submittedName>
</protein>
<gene>
    <name evidence="3" type="ORF">BIV57_22700</name>
</gene>
<accession>A0A1J7C6G9</accession>
<evidence type="ECO:0000313" key="4">
    <source>
        <dbReference type="Proteomes" id="UP000243342"/>
    </source>
</evidence>
<evidence type="ECO:0000256" key="2">
    <source>
        <dbReference type="SAM" id="Phobius"/>
    </source>
</evidence>
<keyword evidence="2" id="KW-0472">Membrane</keyword>
<evidence type="ECO:0000313" key="3">
    <source>
        <dbReference type="EMBL" id="OIV35226.1"/>
    </source>
</evidence>
<feature type="transmembrane region" description="Helical" evidence="2">
    <location>
        <begin position="7"/>
        <end position="28"/>
    </location>
</feature>
<evidence type="ECO:0000256" key="1">
    <source>
        <dbReference type="SAM" id="MobiDB-lite"/>
    </source>
</evidence>
<dbReference type="RefSeq" id="WP_071658811.1">
    <property type="nucleotide sequence ID" value="NZ_MLCF01000185.1"/>
</dbReference>
<name>A0A1J7C6G9_9ACTN</name>
<dbReference type="OrthoDB" id="4147502at2"/>
<keyword evidence="2" id="KW-0812">Transmembrane</keyword>
<comment type="caution">
    <text evidence="3">The sequence shown here is derived from an EMBL/GenBank/DDBJ whole genome shotgun (WGS) entry which is preliminary data.</text>
</comment>
<keyword evidence="2" id="KW-1133">Transmembrane helix</keyword>
<dbReference type="AlphaFoldDB" id="A0A1J7C6G9"/>
<dbReference type="Proteomes" id="UP000243342">
    <property type="component" value="Unassembled WGS sequence"/>
</dbReference>
<feature type="region of interest" description="Disordered" evidence="1">
    <location>
        <begin position="78"/>
        <end position="97"/>
    </location>
</feature>
<organism evidence="3 4">
    <name type="scientific">Mangrovactinospora gilvigrisea</name>
    <dbReference type="NCBI Taxonomy" id="1428644"/>
    <lineage>
        <taxon>Bacteria</taxon>
        <taxon>Bacillati</taxon>
        <taxon>Actinomycetota</taxon>
        <taxon>Actinomycetes</taxon>
        <taxon>Kitasatosporales</taxon>
        <taxon>Streptomycetaceae</taxon>
        <taxon>Mangrovactinospora</taxon>
    </lineage>
</organism>
<reference evidence="3 4" key="1">
    <citation type="submission" date="2016-10" db="EMBL/GenBank/DDBJ databases">
        <title>Genome sequence of Streptomyces gilvigriseus MUSC 26.</title>
        <authorList>
            <person name="Lee L.-H."/>
            <person name="Ser H.-L."/>
        </authorList>
    </citation>
    <scope>NUCLEOTIDE SEQUENCE [LARGE SCALE GENOMIC DNA]</scope>
    <source>
        <strain evidence="3 4">MUSC 26</strain>
    </source>
</reference>
<dbReference type="EMBL" id="MLCF01000185">
    <property type="protein sequence ID" value="OIV35226.1"/>
    <property type="molecule type" value="Genomic_DNA"/>
</dbReference>
<sequence length="209" mass="19898">MSLKERGGWAGAVGAVAGAAVMCALGWLGVQVFGGSGTGGSAAAARAHAATDPPPGSATPCGCDNTAVPGLASTPGGTPAAGYLQSGGSVEPGVGTGESQSVVTLRSDRALSSLTVTLRVAKGAGVASVGERASVPSGSAGASVAARGSWLVYTWKLRPGASLAPGRYTFSGAYTRGTAARDADADRYTVTAGGTGGPLSLGGGFPAGG</sequence>
<proteinExistence type="predicted"/>